<keyword evidence="6" id="KW-1185">Reference proteome</keyword>
<accession>A0A448XHS3</accession>
<name>A0A448XHS3_9PLAT</name>
<dbReference type="InterPro" id="IPR027417">
    <property type="entry name" value="P-loop_NTPase"/>
</dbReference>
<evidence type="ECO:0000313" key="5">
    <source>
        <dbReference type="EMBL" id="VEL37132.1"/>
    </source>
</evidence>
<dbReference type="PANTHER" id="PTHR10799">
    <property type="entry name" value="SNF2/RAD54 HELICASE FAMILY"/>
    <property type="match status" value="1"/>
</dbReference>
<dbReference type="Gene3D" id="3.40.50.300">
    <property type="entry name" value="P-loop containing nucleotide triphosphate hydrolases"/>
    <property type="match status" value="1"/>
</dbReference>
<keyword evidence="3" id="KW-0812">Transmembrane</keyword>
<evidence type="ECO:0000313" key="6">
    <source>
        <dbReference type="Proteomes" id="UP000784294"/>
    </source>
</evidence>
<dbReference type="AlphaFoldDB" id="A0A448XHS3"/>
<evidence type="ECO:0000256" key="3">
    <source>
        <dbReference type="SAM" id="Phobius"/>
    </source>
</evidence>
<dbReference type="InterPro" id="IPR049730">
    <property type="entry name" value="SNF2/RAD54-like_C"/>
</dbReference>
<keyword evidence="3" id="KW-0472">Membrane</keyword>
<protein>
    <recommendedName>
        <fullName evidence="4">Helicase C-terminal domain-containing protein</fullName>
    </recommendedName>
</protein>
<organism evidence="5 6">
    <name type="scientific">Protopolystoma xenopodis</name>
    <dbReference type="NCBI Taxonomy" id="117903"/>
    <lineage>
        <taxon>Eukaryota</taxon>
        <taxon>Metazoa</taxon>
        <taxon>Spiralia</taxon>
        <taxon>Lophotrochozoa</taxon>
        <taxon>Platyhelminthes</taxon>
        <taxon>Monogenea</taxon>
        <taxon>Polyopisthocotylea</taxon>
        <taxon>Polystomatidea</taxon>
        <taxon>Polystomatidae</taxon>
        <taxon>Protopolystoma</taxon>
    </lineage>
</organism>
<feature type="transmembrane region" description="Helical" evidence="3">
    <location>
        <begin position="71"/>
        <end position="87"/>
    </location>
</feature>
<comment type="caution">
    <text evidence="5">The sequence shown here is derived from an EMBL/GenBank/DDBJ whole genome shotgun (WGS) entry which is preliminary data.</text>
</comment>
<gene>
    <name evidence="5" type="ORF">PXEA_LOCUS30572</name>
</gene>
<dbReference type="GO" id="GO:0016787">
    <property type="term" value="F:hydrolase activity"/>
    <property type="evidence" value="ECO:0007669"/>
    <property type="project" value="UniProtKB-KW"/>
</dbReference>
<dbReference type="SMART" id="SM00490">
    <property type="entry name" value="HELICc"/>
    <property type="match status" value="1"/>
</dbReference>
<evidence type="ECO:0000256" key="1">
    <source>
        <dbReference type="ARBA" id="ARBA00022801"/>
    </source>
</evidence>
<keyword evidence="1" id="KW-0378">Hydrolase</keyword>
<dbReference type="CDD" id="cd18793">
    <property type="entry name" value="SF2_C_SNF"/>
    <property type="match status" value="1"/>
</dbReference>
<keyword evidence="3" id="KW-1133">Transmembrane helix</keyword>
<dbReference type="PROSITE" id="PS51194">
    <property type="entry name" value="HELICASE_CTER"/>
    <property type="match status" value="1"/>
</dbReference>
<dbReference type="InterPro" id="IPR001650">
    <property type="entry name" value="Helicase_C-like"/>
</dbReference>
<dbReference type="EMBL" id="CAAALY010254101">
    <property type="protein sequence ID" value="VEL37132.1"/>
    <property type="molecule type" value="Genomic_DNA"/>
</dbReference>
<feature type="domain" description="Helicase C-terminal" evidence="4">
    <location>
        <begin position="10"/>
        <end position="201"/>
    </location>
</feature>
<dbReference type="SUPFAM" id="SSF52540">
    <property type="entry name" value="P-loop containing nucleoside triphosphate hydrolases"/>
    <property type="match status" value="1"/>
</dbReference>
<dbReference type="Pfam" id="PF00271">
    <property type="entry name" value="Helicase_C"/>
    <property type="match status" value="2"/>
</dbReference>
<sequence length="299" mass="32806">MIAGSGKLTWLNERLPILLNQGHRILVFSQFVMMLDILEELLQHLGRKYLRMDGNTLVSDRQRLIDAFNKYVPFFVVTFASIIYSTVTSMDFCFNLITLAYSSKYVYYDTTHDVFLLSTRAGGLGINLTGADTVVLHDIDFNPYNDRQAEDRCHRKLQLEKDVVAAGGSAILDSNAVSAIASGGNADRGLAEGATAEGDDEQEEYDEEALARAAERGYKRVQRRSARKLSSSVPSAEELSAAGVSSHGDDDDSAALAVGIERLANGAEQRLPENETRHLLSEALSQFEARAGIIATLHS</sequence>
<reference evidence="5" key="1">
    <citation type="submission" date="2018-11" db="EMBL/GenBank/DDBJ databases">
        <authorList>
            <consortium name="Pathogen Informatics"/>
        </authorList>
    </citation>
    <scope>NUCLEOTIDE SEQUENCE</scope>
</reference>
<evidence type="ECO:0000259" key="4">
    <source>
        <dbReference type="PROSITE" id="PS51194"/>
    </source>
</evidence>
<dbReference type="Proteomes" id="UP000784294">
    <property type="component" value="Unassembled WGS sequence"/>
</dbReference>
<dbReference type="OrthoDB" id="448448at2759"/>
<proteinExistence type="predicted"/>
<evidence type="ECO:0000256" key="2">
    <source>
        <dbReference type="SAM" id="MobiDB-lite"/>
    </source>
</evidence>
<feature type="region of interest" description="Disordered" evidence="2">
    <location>
        <begin position="221"/>
        <end position="252"/>
    </location>
</feature>